<organism evidence="5 6">
    <name type="scientific">Saccharicrinis fermentans DSM 9555 = JCM 21142</name>
    <dbReference type="NCBI Taxonomy" id="869213"/>
    <lineage>
        <taxon>Bacteria</taxon>
        <taxon>Pseudomonadati</taxon>
        <taxon>Bacteroidota</taxon>
        <taxon>Bacteroidia</taxon>
        <taxon>Marinilabiliales</taxon>
        <taxon>Marinilabiliaceae</taxon>
        <taxon>Saccharicrinis</taxon>
    </lineage>
</organism>
<dbReference type="EMBL" id="BAMD01000032">
    <property type="protein sequence ID" value="GAF03850.1"/>
    <property type="molecule type" value="Genomic_DNA"/>
</dbReference>
<evidence type="ECO:0000313" key="6">
    <source>
        <dbReference type="Proteomes" id="UP000019402"/>
    </source>
</evidence>
<comment type="subcellular location">
    <subcellularLocation>
        <location evidence="1">Secreted</location>
    </subcellularLocation>
</comment>
<dbReference type="InterPro" id="IPR051398">
    <property type="entry name" value="Polysacch_Deacetylase"/>
</dbReference>
<proteinExistence type="predicted"/>
<name>W7XYW5_9BACT</name>
<accession>W7XYW5</accession>
<comment type="caution">
    <text evidence="5">The sequence shown here is derived from an EMBL/GenBank/DDBJ whole genome shotgun (WGS) entry which is preliminary data.</text>
</comment>
<dbReference type="GO" id="GO:0005975">
    <property type="term" value="P:carbohydrate metabolic process"/>
    <property type="evidence" value="ECO:0007669"/>
    <property type="project" value="InterPro"/>
</dbReference>
<dbReference type="AlphaFoldDB" id="W7XYW5"/>
<evidence type="ECO:0000256" key="1">
    <source>
        <dbReference type="ARBA" id="ARBA00004613"/>
    </source>
</evidence>
<protein>
    <submittedName>
        <fullName evidence="5">Poly-beta-1,6-N-acetyl-D-glucosamine N-deacetylase</fullName>
    </submittedName>
</protein>
<dbReference type="PANTHER" id="PTHR34216">
    <property type="match status" value="1"/>
</dbReference>
<dbReference type="eggNOG" id="COG0726">
    <property type="taxonomic scope" value="Bacteria"/>
</dbReference>
<evidence type="ECO:0000313" key="5">
    <source>
        <dbReference type="EMBL" id="GAF03850.1"/>
    </source>
</evidence>
<gene>
    <name evidence="5" type="ORF">JCM21142_72537</name>
</gene>
<feature type="chain" id="PRO_5004907104" evidence="3">
    <location>
        <begin position="36"/>
        <end position="391"/>
    </location>
</feature>
<evidence type="ECO:0000259" key="4">
    <source>
        <dbReference type="PROSITE" id="PS51677"/>
    </source>
</evidence>
<evidence type="ECO:0000256" key="2">
    <source>
        <dbReference type="ARBA" id="ARBA00022729"/>
    </source>
</evidence>
<dbReference type="Pfam" id="PF01522">
    <property type="entry name" value="Polysacc_deac_1"/>
    <property type="match status" value="1"/>
</dbReference>
<keyword evidence="2 3" id="KW-0732">Signal</keyword>
<feature type="signal peptide" evidence="3">
    <location>
        <begin position="1"/>
        <end position="35"/>
    </location>
</feature>
<reference evidence="5 6" key="1">
    <citation type="journal article" date="2014" name="Genome Announc.">
        <title>Draft Genome Sequence of Cytophaga fermentans JCM 21142T, a Facultative Anaerobe Isolated from Marine Mud.</title>
        <authorList>
            <person name="Starns D."/>
            <person name="Oshima K."/>
            <person name="Suda W."/>
            <person name="Iino T."/>
            <person name="Yuki M."/>
            <person name="Inoue J."/>
            <person name="Kitamura K."/>
            <person name="Iida T."/>
            <person name="Darby A."/>
            <person name="Hattori M."/>
            <person name="Ohkuma M."/>
        </authorList>
    </citation>
    <scope>NUCLEOTIDE SEQUENCE [LARGE SCALE GENOMIC DNA]</scope>
    <source>
        <strain evidence="5 6">JCM 21142</strain>
    </source>
</reference>
<dbReference type="InterPro" id="IPR002509">
    <property type="entry name" value="NODB_dom"/>
</dbReference>
<dbReference type="CDD" id="cd10973">
    <property type="entry name" value="CE4_DAC_u4_5s"/>
    <property type="match status" value="1"/>
</dbReference>
<dbReference type="PANTHER" id="PTHR34216:SF3">
    <property type="entry name" value="POLY-BETA-1,6-N-ACETYL-D-GLUCOSAMINE N-DEACETYLASE"/>
    <property type="match status" value="1"/>
</dbReference>
<keyword evidence="6" id="KW-1185">Reference proteome</keyword>
<feature type="domain" description="NodB homology" evidence="4">
    <location>
        <begin position="110"/>
        <end position="312"/>
    </location>
</feature>
<dbReference type="STRING" id="869213.GCA_000517085_02303"/>
<evidence type="ECO:0000256" key="3">
    <source>
        <dbReference type="SAM" id="SignalP"/>
    </source>
</evidence>
<dbReference type="Proteomes" id="UP000019402">
    <property type="component" value="Unassembled WGS sequence"/>
</dbReference>
<dbReference type="GO" id="GO:0005576">
    <property type="term" value="C:extracellular region"/>
    <property type="evidence" value="ECO:0007669"/>
    <property type="project" value="UniProtKB-SubCell"/>
</dbReference>
<dbReference type="InterPro" id="IPR011330">
    <property type="entry name" value="Glyco_hydro/deAcase_b/a-brl"/>
</dbReference>
<dbReference type="Gene3D" id="3.20.20.370">
    <property type="entry name" value="Glycoside hydrolase/deacetylase"/>
    <property type="match status" value="1"/>
</dbReference>
<dbReference type="GO" id="GO:0016810">
    <property type="term" value="F:hydrolase activity, acting on carbon-nitrogen (but not peptide) bonds"/>
    <property type="evidence" value="ECO:0007669"/>
    <property type="project" value="InterPro"/>
</dbReference>
<dbReference type="SUPFAM" id="SSF88713">
    <property type="entry name" value="Glycoside hydrolase/deacetylase"/>
    <property type="match status" value="1"/>
</dbReference>
<sequence>MIIDWLPFVRKMRFGKACCSSLCLFVFLCLVSSSACQQKQTQEQNRKIKIVLPEGFYATGLVYHRFGDSRYPSTNTPLDKLEEQLKYITENGFDTYTVSGLLENAHDSTKKVFITIDDGLKSFYTHGWPLFKKYACKVTLFVNTESVGWSDYLNWHQIRELAKSGVEIGSHSHKHSYFLNRKGADRLHLFVDDLLLSEKIFEDSLGFVPRIYAYPYGEFDEGMAQVLKQRGYRLALAQNSGVWSYKSHRFAIPRFPIAGNYVKMKQFVQKVNMRPLLLNADNAFPIELAGNEKLEMHLSLDSLSQLAGFNCFFDNKLNPDVFTINNKDIKVFLYMTNNKRRILLTFTANDKSGRWYWWSKLLVNASANELKYFLNYCSQLIGIDIIEGVRL</sequence>
<dbReference type="PROSITE" id="PS51677">
    <property type="entry name" value="NODB"/>
    <property type="match status" value="1"/>
</dbReference>